<feature type="chain" id="PRO_5036164061" description="RxLR effector protein" evidence="1">
    <location>
        <begin position="21"/>
        <end position="51"/>
    </location>
</feature>
<protein>
    <recommendedName>
        <fullName evidence="6">RxLR effector protein</fullName>
    </recommendedName>
</protein>
<organism evidence="2 4">
    <name type="scientific">Phytophthora rubi</name>
    <dbReference type="NCBI Taxonomy" id="129364"/>
    <lineage>
        <taxon>Eukaryota</taxon>
        <taxon>Sar</taxon>
        <taxon>Stramenopiles</taxon>
        <taxon>Oomycota</taxon>
        <taxon>Peronosporomycetes</taxon>
        <taxon>Peronosporales</taxon>
        <taxon>Peronosporaceae</taxon>
        <taxon>Phytophthora</taxon>
    </lineage>
</organism>
<dbReference type="EMBL" id="QXFV01005816">
    <property type="protein sequence ID" value="KAE8963504.1"/>
    <property type="molecule type" value="Genomic_DNA"/>
</dbReference>
<evidence type="ECO:0000313" key="2">
    <source>
        <dbReference type="EMBL" id="KAE8963504.1"/>
    </source>
</evidence>
<keyword evidence="1" id="KW-0732">Signal</keyword>
<proteinExistence type="predicted"/>
<comment type="caution">
    <text evidence="2">The sequence shown here is derived from an EMBL/GenBank/DDBJ whole genome shotgun (WGS) entry which is preliminary data.</text>
</comment>
<reference evidence="4 5" key="1">
    <citation type="submission" date="2018-09" db="EMBL/GenBank/DDBJ databases">
        <title>Genomic investigation of the strawberry pathogen Phytophthora fragariae indicates pathogenicity is determined by transcriptional variation in three key races.</title>
        <authorList>
            <person name="Adams T.M."/>
            <person name="Armitage A.D."/>
            <person name="Sobczyk M.K."/>
            <person name="Bates H.J."/>
            <person name="Dunwell J.M."/>
            <person name="Nellist C.F."/>
            <person name="Harrison R.J."/>
        </authorList>
    </citation>
    <scope>NUCLEOTIDE SEQUENCE [LARGE SCALE GENOMIC DNA]</scope>
    <source>
        <strain evidence="2 4">SCRP249</strain>
        <strain evidence="3 5">SCRP324</strain>
    </source>
</reference>
<evidence type="ECO:0000313" key="5">
    <source>
        <dbReference type="Proteomes" id="UP000435112"/>
    </source>
</evidence>
<evidence type="ECO:0000313" key="4">
    <source>
        <dbReference type="Proteomes" id="UP000429607"/>
    </source>
</evidence>
<evidence type="ECO:0000256" key="1">
    <source>
        <dbReference type="SAM" id="SignalP"/>
    </source>
</evidence>
<dbReference type="EMBL" id="QXFU01005452">
    <property type="protein sequence ID" value="KAE8964322.1"/>
    <property type="molecule type" value="Genomic_DNA"/>
</dbReference>
<feature type="signal peptide" evidence="1">
    <location>
        <begin position="1"/>
        <end position="20"/>
    </location>
</feature>
<evidence type="ECO:0000313" key="3">
    <source>
        <dbReference type="EMBL" id="KAE8964322.1"/>
    </source>
</evidence>
<name>A0A6A3H359_9STRA</name>
<evidence type="ECO:0008006" key="6">
    <source>
        <dbReference type="Google" id="ProtNLM"/>
    </source>
</evidence>
<dbReference type="AlphaFoldDB" id="A0A6A3H359"/>
<accession>A0A6A3H359</accession>
<sequence length="51" mass="5587">MRTKPHWSSKLTGLLWRALSTVFSSETTSMISRGIAFAPACATMLPTPIMC</sequence>
<dbReference type="Proteomes" id="UP000435112">
    <property type="component" value="Unassembled WGS sequence"/>
</dbReference>
<gene>
    <name evidence="2" type="ORF">PR001_g29355</name>
    <name evidence="3" type="ORF">PR002_g29011</name>
</gene>
<dbReference type="Proteomes" id="UP000429607">
    <property type="component" value="Unassembled WGS sequence"/>
</dbReference>